<proteinExistence type="predicted"/>
<dbReference type="EMBL" id="AHZU02001152">
    <property type="protein sequence ID" value="KFG35716.1"/>
    <property type="molecule type" value="Genomic_DNA"/>
</dbReference>
<protein>
    <submittedName>
        <fullName evidence="2">Uncharacterized protein</fullName>
    </submittedName>
</protein>
<organism evidence="2 3">
    <name type="scientific">Toxoplasma gondii GAB2-2007-GAL-DOM2</name>
    <dbReference type="NCBI Taxonomy" id="1130820"/>
    <lineage>
        <taxon>Eukaryota</taxon>
        <taxon>Sar</taxon>
        <taxon>Alveolata</taxon>
        <taxon>Apicomplexa</taxon>
        <taxon>Conoidasida</taxon>
        <taxon>Coccidia</taxon>
        <taxon>Eucoccidiorida</taxon>
        <taxon>Eimeriorina</taxon>
        <taxon>Sarcocystidae</taxon>
        <taxon>Toxoplasma</taxon>
    </lineage>
</organism>
<evidence type="ECO:0000313" key="2">
    <source>
        <dbReference type="EMBL" id="KFG35716.1"/>
    </source>
</evidence>
<feature type="region of interest" description="Disordered" evidence="1">
    <location>
        <begin position="163"/>
        <end position="197"/>
    </location>
</feature>
<gene>
    <name evidence="2" type="ORF">TGDOM2_253020</name>
</gene>
<dbReference type="VEuPathDB" id="ToxoDB:TGDOM2_253020"/>
<evidence type="ECO:0000256" key="1">
    <source>
        <dbReference type="SAM" id="MobiDB-lite"/>
    </source>
</evidence>
<feature type="compositionally biased region" description="Basic and acidic residues" evidence="1">
    <location>
        <begin position="333"/>
        <end position="348"/>
    </location>
</feature>
<dbReference type="Proteomes" id="UP000028837">
    <property type="component" value="Unassembled WGS sequence"/>
</dbReference>
<sequence length="466" mass="51648">MERGDSDGAESPLPSSRGECIPPSPAIRKRTLPAGATEKGDSSPSDAVLPEYVQFEVDDVRFFSQLLSVVIPHSAGNAASASLLEGGRESRHRQGATRGHPSGAEGDWNCVFIQWSENELLLRGVSRARDVYSELRLAASFFPFFEYKSRRCGRASRGRKRRRAANEACGDAEREPGEPGRTCAIPEREEEGDRRDAEEQQVMVRVHELVNALMLFGENAHLRVRYIFDEGLLTLLLHERLLGRGGSEEEEALSEICVKTFSISQHEKLPDLCVFSPSCSSSSADYLRVSPQAFREVLVDLLGSDEEASGAAGSGDVRLSVFPPPLPSFAFPEDDKRQPANLQRHRETEEEESSVHVSPVAFTAAADETKPVIMRLSTSHQAVAQEVALGLDPLLFPSLQLTRTHEHTYKLRSLLSVVPALKLATGLRLEWHQDGLLLLQLLIKPQLQTRLFLHFYLFATVTQSEN</sequence>
<comment type="caution">
    <text evidence="2">The sequence shown here is derived from an EMBL/GenBank/DDBJ whole genome shotgun (WGS) entry which is preliminary data.</text>
</comment>
<dbReference type="AlphaFoldDB" id="A0A086JU98"/>
<name>A0A086JU98_TOXGO</name>
<feature type="region of interest" description="Disordered" evidence="1">
    <location>
        <begin position="1"/>
        <end position="45"/>
    </location>
</feature>
<reference evidence="2 3" key="1">
    <citation type="submission" date="2014-02" db="EMBL/GenBank/DDBJ databases">
        <authorList>
            <person name="Sibley D."/>
            <person name="Venepally P."/>
            <person name="Karamycheva S."/>
            <person name="Hadjithomas M."/>
            <person name="Khan A."/>
            <person name="Brunk B."/>
            <person name="Roos D."/>
            <person name="Caler E."/>
            <person name="Lorenzi H."/>
        </authorList>
    </citation>
    <scope>NUCLEOTIDE SEQUENCE [LARGE SCALE GENOMIC DNA]</scope>
    <source>
        <strain evidence="2 3">GAB2-2007-GAL-DOM2</strain>
    </source>
</reference>
<accession>A0A086JU98</accession>
<feature type="region of interest" description="Disordered" evidence="1">
    <location>
        <begin position="328"/>
        <end position="357"/>
    </location>
</feature>
<dbReference type="Gene3D" id="3.70.10.10">
    <property type="match status" value="1"/>
</dbReference>
<dbReference type="OrthoDB" id="331616at2759"/>
<feature type="region of interest" description="Disordered" evidence="1">
    <location>
        <begin position="82"/>
        <end position="102"/>
    </location>
</feature>
<evidence type="ECO:0000313" key="3">
    <source>
        <dbReference type="Proteomes" id="UP000028837"/>
    </source>
</evidence>